<feature type="compositionally biased region" description="Polar residues" evidence="1">
    <location>
        <begin position="47"/>
        <end position="66"/>
    </location>
</feature>
<keyword evidence="2" id="KW-0472">Membrane</keyword>
<evidence type="ECO:0000313" key="3">
    <source>
        <dbReference type="EMBL" id="KAF2493551.1"/>
    </source>
</evidence>
<keyword evidence="4" id="KW-1185">Reference proteome</keyword>
<feature type="region of interest" description="Disordered" evidence="1">
    <location>
        <begin position="1"/>
        <end position="86"/>
    </location>
</feature>
<evidence type="ECO:0000256" key="2">
    <source>
        <dbReference type="SAM" id="Phobius"/>
    </source>
</evidence>
<evidence type="ECO:0000313" key="4">
    <source>
        <dbReference type="Proteomes" id="UP000799750"/>
    </source>
</evidence>
<feature type="compositionally biased region" description="Gly residues" evidence="1">
    <location>
        <begin position="116"/>
        <end position="126"/>
    </location>
</feature>
<accession>A0A6A6QME1</accession>
<feature type="compositionally biased region" description="Polar residues" evidence="1">
    <location>
        <begin position="13"/>
        <end position="28"/>
    </location>
</feature>
<dbReference type="OrthoDB" id="4202871at2759"/>
<keyword evidence="2" id="KW-0812">Transmembrane</keyword>
<dbReference type="Proteomes" id="UP000799750">
    <property type="component" value="Unassembled WGS sequence"/>
</dbReference>
<evidence type="ECO:0000256" key="1">
    <source>
        <dbReference type="SAM" id="MobiDB-lite"/>
    </source>
</evidence>
<feature type="transmembrane region" description="Helical" evidence="2">
    <location>
        <begin position="240"/>
        <end position="259"/>
    </location>
</feature>
<dbReference type="AlphaFoldDB" id="A0A6A6QME1"/>
<gene>
    <name evidence="3" type="ORF">BU16DRAFT_563701</name>
</gene>
<feature type="region of interest" description="Disordered" evidence="1">
    <location>
        <begin position="98"/>
        <end position="176"/>
    </location>
</feature>
<proteinExistence type="predicted"/>
<reference evidence="3" key="1">
    <citation type="journal article" date="2020" name="Stud. Mycol.">
        <title>101 Dothideomycetes genomes: a test case for predicting lifestyles and emergence of pathogens.</title>
        <authorList>
            <person name="Haridas S."/>
            <person name="Albert R."/>
            <person name="Binder M."/>
            <person name="Bloem J."/>
            <person name="Labutti K."/>
            <person name="Salamov A."/>
            <person name="Andreopoulos B."/>
            <person name="Baker S."/>
            <person name="Barry K."/>
            <person name="Bills G."/>
            <person name="Bluhm B."/>
            <person name="Cannon C."/>
            <person name="Castanera R."/>
            <person name="Culley D."/>
            <person name="Daum C."/>
            <person name="Ezra D."/>
            <person name="Gonzalez J."/>
            <person name="Henrissat B."/>
            <person name="Kuo A."/>
            <person name="Liang C."/>
            <person name="Lipzen A."/>
            <person name="Lutzoni F."/>
            <person name="Magnuson J."/>
            <person name="Mondo S."/>
            <person name="Nolan M."/>
            <person name="Ohm R."/>
            <person name="Pangilinan J."/>
            <person name="Park H.-J."/>
            <person name="Ramirez L."/>
            <person name="Alfaro M."/>
            <person name="Sun H."/>
            <person name="Tritt A."/>
            <person name="Yoshinaga Y."/>
            <person name="Zwiers L.-H."/>
            <person name="Turgeon B."/>
            <person name="Goodwin S."/>
            <person name="Spatafora J."/>
            <person name="Crous P."/>
            <person name="Grigoriev I."/>
        </authorList>
    </citation>
    <scope>NUCLEOTIDE SEQUENCE</scope>
    <source>
        <strain evidence="3">CBS 269.34</strain>
    </source>
</reference>
<organism evidence="3 4">
    <name type="scientific">Lophium mytilinum</name>
    <dbReference type="NCBI Taxonomy" id="390894"/>
    <lineage>
        <taxon>Eukaryota</taxon>
        <taxon>Fungi</taxon>
        <taxon>Dikarya</taxon>
        <taxon>Ascomycota</taxon>
        <taxon>Pezizomycotina</taxon>
        <taxon>Dothideomycetes</taxon>
        <taxon>Pleosporomycetidae</taxon>
        <taxon>Mytilinidiales</taxon>
        <taxon>Mytilinidiaceae</taxon>
        <taxon>Lophium</taxon>
    </lineage>
</organism>
<protein>
    <submittedName>
        <fullName evidence="3">Uncharacterized protein</fullName>
    </submittedName>
</protein>
<name>A0A6A6QME1_9PEZI</name>
<dbReference type="EMBL" id="MU004192">
    <property type="protein sequence ID" value="KAF2493551.1"/>
    <property type="molecule type" value="Genomic_DNA"/>
</dbReference>
<keyword evidence="2" id="KW-1133">Transmembrane helix</keyword>
<feature type="compositionally biased region" description="Low complexity" evidence="1">
    <location>
        <begin position="98"/>
        <end position="114"/>
    </location>
</feature>
<sequence length="602" mass="66883">MVSAYSTHRDMSSTDLTPQPLDRSQQSLFDHDIPSLSASLAAFGQDPESSTHSGFSTRSPMFSSRYSVDESEPESEGPWAPPAWQKSNTGWYRKSIMSDSAMRSSPSRSRGASPLEGGGGGGGGGFVSEREITPSHIPLPESPLKGSPRTSPEPVGLAEQQARLRSPEHEGSRMHTPAYVGQEQEGGEGEDEHGHGEDPAQLDGFVRFAFRAESLFRTAPIEESLQSASNMFRKTIHSKIRLFSTIFALFFAWFLFQPWDAGLVPDLANAAAIATRFEPLIYASENVIPRSRELAESSIAVWDLGESVRVTNMSASTTILSQLELLSDSLKVLSEKLTSFFTHVDGDIDSILLTMEWARRELESIHTPSQGRMSTAIGNVHSALCKVGVLEWEGQPTAVGKVVKAIVGQTSQQRSKATLERTFNHLISTLEENISNEMERASTLFQLFETVDIQFQQLHRSVAREEDQMANEKDQFLASLWRRSMGSNLKLKKYEKNLKLLSTVRSSTFNNLIDLKEHTRLISSVQEQLDGARKKLVSPLIQSAQSNSFGLEHQFTDLSKTYSFLKGLRDTQRHRVLQALWAEPKQRVAITSGQDTPELDSY</sequence>